<dbReference type="InterPro" id="IPR016181">
    <property type="entry name" value="Acyl_CoA_acyltransferase"/>
</dbReference>
<dbReference type="SUPFAM" id="SSF55729">
    <property type="entry name" value="Acyl-CoA N-acyltransferases (Nat)"/>
    <property type="match status" value="1"/>
</dbReference>
<organism evidence="4">
    <name type="scientific">Lysobacter firmicutimachus</name>
    <dbReference type="NCBI Taxonomy" id="1792846"/>
    <lineage>
        <taxon>Bacteria</taxon>
        <taxon>Pseudomonadati</taxon>
        <taxon>Pseudomonadota</taxon>
        <taxon>Gammaproteobacteria</taxon>
        <taxon>Lysobacterales</taxon>
        <taxon>Lysobacteraceae</taxon>
        <taxon>Lysobacter</taxon>
    </lineage>
</organism>
<evidence type="ECO:0000256" key="1">
    <source>
        <dbReference type="ARBA" id="ARBA00022679"/>
    </source>
</evidence>
<dbReference type="CDD" id="cd04301">
    <property type="entry name" value="NAT_SF"/>
    <property type="match status" value="1"/>
</dbReference>
<feature type="domain" description="N-acetyltransferase" evidence="3">
    <location>
        <begin position="8"/>
        <end position="145"/>
    </location>
</feature>
<dbReference type="EC" id="2.3.1.-" evidence="4"/>
<dbReference type="InterPro" id="IPR057691">
    <property type="entry name" value="DUF7931"/>
</dbReference>
<dbReference type="EMBL" id="CP159925">
    <property type="protein sequence ID" value="XCO74372.1"/>
    <property type="molecule type" value="Genomic_DNA"/>
</dbReference>
<evidence type="ECO:0000313" key="4">
    <source>
        <dbReference type="EMBL" id="XCO74372.1"/>
    </source>
</evidence>
<protein>
    <submittedName>
        <fullName evidence="4">GNAT family N-acetyltransferase</fullName>
        <ecNumber evidence="4">2.3.1.-</ecNumber>
    </submittedName>
</protein>
<sequence>MNAGFRVVEVQDYAAALPALRAVREAVFVQEQQVPAELEHDLAGDPLCRHVLALDADDRPIGTGRLTPERRIGRLAVLAPWRGRGVGEALLEALIARAKALGWRRVSLHAQTPTVGFYARHGFLPHGPRFLEAGIEHQDMQRQLDAPNPVEDAEGALAALIGAAAGARRELSIYSRELDPGLLDRPEALAALRRLATAGGRSRILLQDPQTPQRSLAPLLSLAQRLPSGFEFRAIEEPVDLDYPSAFVVNDRDGWYFRPLGHRYDGEARIDGGARARQLRAQFLPVWERARPCSEFRALGI</sequence>
<name>A0AAU8MTB8_9GAMM</name>
<proteinExistence type="predicted"/>
<evidence type="ECO:0000256" key="2">
    <source>
        <dbReference type="ARBA" id="ARBA00023315"/>
    </source>
</evidence>
<dbReference type="PANTHER" id="PTHR43877:SF1">
    <property type="entry name" value="ACETYLTRANSFERASE"/>
    <property type="match status" value="1"/>
</dbReference>
<keyword evidence="1 4" id="KW-0808">Transferase</keyword>
<reference evidence="4" key="1">
    <citation type="submission" date="2024-06" db="EMBL/GenBank/DDBJ databases">
        <authorList>
            <person name="Li S."/>
        </authorList>
    </citation>
    <scope>NUCLEOTIDE SEQUENCE</scope>
    <source>
        <strain evidence="4">SR10</strain>
    </source>
</reference>
<dbReference type="InterPro" id="IPR050832">
    <property type="entry name" value="Bact_Acetyltransf"/>
</dbReference>
<dbReference type="GO" id="GO:0016747">
    <property type="term" value="F:acyltransferase activity, transferring groups other than amino-acyl groups"/>
    <property type="evidence" value="ECO:0007669"/>
    <property type="project" value="InterPro"/>
</dbReference>
<dbReference type="Pfam" id="PF13673">
    <property type="entry name" value="Acetyltransf_10"/>
    <property type="match status" value="1"/>
</dbReference>
<accession>A0AAU8MTB8</accession>
<dbReference type="InterPro" id="IPR000182">
    <property type="entry name" value="GNAT_dom"/>
</dbReference>
<dbReference type="AlphaFoldDB" id="A0AAU8MTB8"/>
<gene>
    <name evidence="4" type="ORF">ABU614_18615</name>
</gene>
<dbReference type="SUPFAM" id="SSF56024">
    <property type="entry name" value="Phospholipase D/nuclease"/>
    <property type="match status" value="1"/>
</dbReference>
<evidence type="ECO:0000259" key="3">
    <source>
        <dbReference type="PROSITE" id="PS51186"/>
    </source>
</evidence>
<dbReference type="RefSeq" id="WP_363797219.1">
    <property type="nucleotide sequence ID" value="NZ_CP159925.1"/>
</dbReference>
<keyword evidence="2 4" id="KW-0012">Acyltransferase</keyword>
<dbReference type="Gene3D" id="3.40.630.30">
    <property type="match status" value="1"/>
</dbReference>
<dbReference type="PANTHER" id="PTHR43877">
    <property type="entry name" value="AMINOALKYLPHOSPHONATE N-ACETYLTRANSFERASE-RELATED-RELATED"/>
    <property type="match status" value="1"/>
</dbReference>
<dbReference type="PROSITE" id="PS51186">
    <property type="entry name" value="GNAT"/>
    <property type="match status" value="1"/>
</dbReference>
<dbReference type="Pfam" id="PF25559">
    <property type="entry name" value="DUF7931"/>
    <property type="match status" value="1"/>
</dbReference>